<protein>
    <recommendedName>
        <fullName evidence="4">S-adenosyl-L-methionine-dependent methyltransferase</fullName>
    </recommendedName>
</protein>
<dbReference type="EMBL" id="ML210265">
    <property type="protein sequence ID" value="TFK21547.1"/>
    <property type="molecule type" value="Genomic_DNA"/>
</dbReference>
<evidence type="ECO:0008006" key="4">
    <source>
        <dbReference type="Google" id="ProtNLM"/>
    </source>
</evidence>
<dbReference type="GO" id="GO:0008757">
    <property type="term" value="F:S-adenosylmethionine-dependent methyltransferase activity"/>
    <property type="evidence" value="ECO:0007669"/>
    <property type="project" value="UniProtKB-ARBA"/>
</dbReference>
<organism evidence="2 3">
    <name type="scientific">Coprinopsis marcescibilis</name>
    <name type="common">Agaric fungus</name>
    <name type="synonym">Psathyrella marcescibilis</name>
    <dbReference type="NCBI Taxonomy" id="230819"/>
    <lineage>
        <taxon>Eukaryota</taxon>
        <taxon>Fungi</taxon>
        <taxon>Dikarya</taxon>
        <taxon>Basidiomycota</taxon>
        <taxon>Agaricomycotina</taxon>
        <taxon>Agaricomycetes</taxon>
        <taxon>Agaricomycetidae</taxon>
        <taxon>Agaricales</taxon>
        <taxon>Agaricineae</taxon>
        <taxon>Psathyrellaceae</taxon>
        <taxon>Coprinopsis</taxon>
    </lineage>
</organism>
<dbReference type="CDD" id="cd02440">
    <property type="entry name" value="AdoMet_MTases"/>
    <property type="match status" value="1"/>
</dbReference>
<dbReference type="OrthoDB" id="433955at2759"/>
<evidence type="ECO:0000313" key="2">
    <source>
        <dbReference type="EMBL" id="TFK21547.1"/>
    </source>
</evidence>
<feature type="region of interest" description="Disordered" evidence="1">
    <location>
        <begin position="46"/>
        <end position="84"/>
    </location>
</feature>
<evidence type="ECO:0000313" key="3">
    <source>
        <dbReference type="Proteomes" id="UP000307440"/>
    </source>
</evidence>
<evidence type="ECO:0000256" key="1">
    <source>
        <dbReference type="SAM" id="MobiDB-lite"/>
    </source>
</evidence>
<gene>
    <name evidence="2" type="ORF">FA15DRAFT_672480</name>
</gene>
<reference evidence="2 3" key="1">
    <citation type="journal article" date="2019" name="Nat. Ecol. Evol.">
        <title>Megaphylogeny resolves global patterns of mushroom evolution.</title>
        <authorList>
            <person name="Varga T."/>
            <person name="Krizsan K."/>
            <person name="Foldi C."/>
            <person name="Dima B."/>
            <person name="Sanchez-Garcia M."/>
            <person name="Sanchez-Ramirez S."/>
            <person name="Szollosi G.J."/>
            <person name="Szarkandi J.G."/>
            <person name="Papp V."/>
            <person name="Albert L."/>
            <person name="Andreopoulos W."/>
            <person name="Angelini C."/>
            <person name="Antonin V."/>
            <person name="Barry K.W."/>
            <person name="Bougher N.L."/>
            <person name="Buchanan P."/>
            <person name="Buyck B."/>
            <person name="Bense V."/>
            <person name="Catcheside P."/>
            <person name="Chovatia M."/>
            <person name="Cooper J."/>
            <person name="Damon W."/>
            <person name="Desjardin D."/>
            <person name="Finy P."/>
            <person name="Geml J."/>
            <person name="Haridas S."/>
            <person name="Hughes K."/>
            <person name="Justo A."/>
            <person name="Karasinski D."/>
            <person name="Kautmanova I."/>
            <person name="Kiss B."/>
            <person name="Kocsube S."/>
            <person name="Kotiranta H."/>
            <person name="LaButti K.M."/>
            <person name="Lechner B.E."/>
            <person name="Liimatainen K."/>
            <person name="Lipzen A."/>
            <person name="Lukacs Z."/>
            <person name="Mihaltcheva S."/>
            <person name="Morgado L.N."/>
            <person name="Niskanen T."/>
            <person name="Noordeloos M.E."/>
            <person name="Ohm R.A."/>
            <person name="Ortiz-Santana B."/>
            <person name="Ovrebo C."/>
            <person name="Racz N."/>
            <person name="Riley R."/>
            <person name="Savchenko A."/>
            <person name="Shiryaev A."/>
            <person name="Soop K."/>
            <person name="Spirin V."/>
            <person name="Szebenyi C."/>
            <person name="Tomsovsky M."/>
            <person name="Tulloss R.E."/>
            <person name="Uehling J."/>
            <person name="Grigoriev I.V."/>
            <person name="Vagvolgyi C."/>
            <person name="Papp T."/>
            <person name="Martin F.M."/>
            <person name="Miettinen O."/>
            <person name="Hibbett D.S."/>
            <person name="Nagy L.G."/>
        </authorList>
    </citation>
    <scope>NUCLEOTIDE SEQUENCE [LARGE SCALE GENOMIC DNA]</scope>
    <source>
        <strain evidence="2 3">CBS 121175</strain>
    </source>
</reference>
<name>A0A5C3KNA0_COPMA</name>
<dbReference type="PANTHER" id="PTHR14614">
    <property type="entry name" value="HEPATOCELLULAR CARCINOMA-ASSOCIATED ANTIGEN"/>
    <property type="match status" value="1"/>
</dbReference>
<dbReference type="AlphaFoldDB" id="A0A5C3KNA0"/>
<dbReference type="Pfam" id="PF10294">
    <property type="entry name" value="Methyltransf_16"/>
    <property type="match status" value="1"/>
</dbReference>
<dbReference type="Gene3D" id="3.40.50.150">
    <property type="entry name" value="Vaccinia Virus protein VP39"/>
    <property type="match status" value="1"/>
</dbReference>
<dbReference type="STRING" id="230819.A0A5C3KNA0"/>
<keyword evidence="3" id="KW-1185">Reference proteome</keyword>
<sequence length="475" mass="52282">MSVSSPTTCLPALKTLVEDCTTLQVKESLENLRRIYFPRVLVSSPPSTSYTTPPPITTPATRSGTFITPISKKNKKSPFSQRGYDTPIIVDSGYASAEEEGDDNDNERALGDALSIGVVDLESRCKTLNVLRADPFERAFAVRWLTGFISRAEEWAELEDLDEEDGDVVLIANPVVEVSRAELLEEALDLLSAFSNGEINEQEDEDPEMEEAYTRIFTFQTGSQDSAEKSPPITVEINDQLNFEDHTSVGLQSWGSSIIFGESFCASPSSYFGGPPGRPSPRRILELGAGTGITSIAAAKLLANQRPEIVATDFHPDVLENLKLNIKLNFPPSPSISPSTPIAVLPLDWANPDYCAPYLDKRFEVILGTDVVYEPEHATWIKGCVRNLLCLPTQEHRGGTFWLFIAVRNSGRHEGLHKTVDELFGYRGAESDCDGDGVGPWKLAILTTEEINKRGGVGRADENAYMMFEIGWVRA</sequence>
<dbReference type="InterPro" id="IPR029063">
    <property type="entry name" value="SAM-dependent_MTases_sf"/>
</dbReference>
<dbReference type="InterPro" id="IPR019410">
    <property type="entry name" value="Methyltransf_16"/>
</dbReference>
<accession>A0A5C3KNA0</accession>
<proteinExistence type="predicted"/>
<dbReference type="PANTHER" id="PTHR14614:SF147">
    <property type="entry name" value="S-ADENOSYLMETHIONINE-DEPENDENT METHYLTRANSFERASE OF THE SEVEN BETA-STRAND FAMILY"/>
    <property type="match status" value="1"/>
</dbReference>
<dbReference type="Proteomes" id="UP000307440">
    <property type="component" value="Unassembled WGS sequence"/>
</dbReference>
<dbReference type="SUPFAM" id="SSF53335">
    <property type="entry name" value="S-adenosyl-L-methionine-dependent methyltransferases"/>
    <property type="match status" value="1"/>
</dbReference>